<name>A0A2S8II04_BURCE</name>
<gene>
    <name evidence="1" type="ORF">C5615_28215</name>
</gene>
<evidence type="ECO:0000313" key="2">
    <source>
        <dbReference type="Proteomes" id="UP000238206"/>
    </source>
</evidence>
<evidence type="ECO:0000313" key="1">
    <source>
        <dbReference type="EMBL" id="PQP14002.1"/>
    </source>
</evidence>
<dbReference type="AlphaFoldDB" id="A0A2S8II04"/>
<proteinExistence type="predicted"/>
<comment type="caution">
    <text evidence="1">The sequence shown here is derived from an EMBL/GenBank/DDBJ whole genome shotgun (WGS) entry which is preliminary data.</text>
</comment>
<reference evidence="1 2" key="1">
    <citation type="submission" date="2018-02" db="EMBL/GenBank/DDBJ databases">
        <title>Draft genome sequencing of Burkholderia cepacia Y14-15.</title>
        <authorList>
            <person name="Zheng B.-X."/>
        </authorList>
    </citation>
    <scope>NUCLEOTIDE SEQUENCE [LARGE SCALE GENOMIC DNA]</scope>
    <source>
        <strain evidence="1 2">Y14-15</strain>
    </source>
</reference>
<dbReference type="EMBL" id="PUIQ01000043">
    <property type="protein sequence ID" value="PQP14002.1"/>
    <property type="molecule type" value="Genomic_DNA"/>
</dbReference>
<sequence length="68" mass="7418">MLNSDDWKAKVVDSMQTTCPVCQSPNVTMGACAIGSMTVHQEYVCESCNFEFTALFALAGFYKGQPSQ</sequence>
<protein>
    <submittedName>
        <fullName evidence="1">Uncharacterized protein</fullName>
    </submittedName>
</protein>
<dbReference type="Proteomes" id="UP000238206">
    <property type="component" value="Unassembled WGS sequence"/>
</dbReference>
<accession>A0A2S8II04</accession>
<organism evidence="1 2">
    <name type="scientific">Burkholderia cepacia</name>
    <name type="common">Pseudomonas cepacia</name>
    <dbReference type="NCBI Taxonomy" id="292"/>
    <lineage>
        <taxon>Bacteria</taxon>
        <taxon>Pseudomonadati</taxon>
        <taxon>Pseudomonadota</taxon>
        <taxon>Betaproteobacteria</taxon>
        <taxon>Burkholderiales</taxon>
        <taxon>Burkholderiaceae</taxon>
        <taxon>Burkholderia</taxon>
        <taxon>Burkholderia cepacia complex</taxon>
    </lineage>
</organism>